<comment type="caution">
    <text evidence="2">The sequence shown here is derived from an EMBL/GenBank/DDBJ whole genome shotgun (WGS) entry which is preliminary data.</text>
</comment>
<dbReference type="Pfam" id="PF01878">
    <property type="entry name" value="EVE"/>
    <property type="match status" value="1"/>
</dbReference>
<reference evidence="2 3" key="1">
    <citation type="submission" date="2019-07" db="EMBL/GenBank/DDBJ databases">
        <title>Whole genome shotgun sequence of Skermanella aerolata NBRC 106429.</title>
        <authorList>
            <person name="Hosoyama A."/>
            <person name="Uohara A."/>
            <person name="Ohji S."/>
            <person name="Ichikawa N."/>
        </authorList>
    </citation>
    <scope>NUCLEOTIDE SEQUENCE [LARGE SCALE GENOMIC DNA]</scope>
    <source>
        <strain evidence="2 3">NBRC 106429</strain>
    </source>
</reference>
<dbReference type="InterPro" id="IPR047197">
    <property type="entry name" value="THYN1-like_EVE"/>
</dbReference>
<evidence type="ECO:0000313" key="2">
    <source>
        <dbReference type="EMBL" id="GEO38264.1"/>
    </source>
</evidence>
<proteinExistence type="predicted"/>
<dbReference type="PANTHER" id="PTHR14087">
    <property type="entry name" value="THYMOCYTE NUCLEAR PROTEIN 1"/>
    <property type="match status" value="1"/>
</dbReference>
<dbReference type="Proteomes" id="UP000321523">
    <property type="component" value="Unassembled WGS sequence"/>
</dbReference>
<feature type="domain" description="EVE" evidence="1">
    <location>
        <begin position="2"/>
        <end position="131"/>
    </location>
</feature>
<name>A0A512DP50_9PROT</name>
<dbReference type="PANTHER" id="PTHR14087:SF7">
    <property type="entry name" value="THYMOCYTE NUCLEAR PROTEIN 1"/>
    <property type="match status" value="1"/>
</dbReference>
<dbReference type="AlphaFoldDB" id="A0A512DP50"/>
<dbReference type="RefSeq" id="WP_044428219.1">
    <property type="nucleotide sequence ID" value="NZ_BJYZ01000009.1"/>
</dbReference>
<dbReference type="CDD" id="cd21133">
    <property type="entry name" value="EVE"/>
    <property type="match status" value="1"/>
</dbReference>
<dbReference type="InterPro" id="IPR052181">
    <property type="entry name" value="5hmC_binding"/>
</dbReference>
<dbReference type="InterPro" id="IPR002740">
    <property type="entry name" value="EVE_domain"/>
</dbReference>
<evidence type="ECO:0000313" key="3">
    <source>
        <dbReference type="Proteomes" id="UP000321523"/>
    </source>
</evidence>
<dbReference type="InterPro" id="IPR015947">
    <property type="entry name" value="PUA-like_sf"/>
</dbReference>
<dbReference type="SUPFAM" id="SSF88697">
    <property type="entry name" value="PUA domain-like"/>
    <property type="match status" value="1"/>
</dbReference>
<organism evidence="2 3">
    <name type="scientific">Skermanella aerolata</name>
    <dbReference type="NCBI Taxonomy" id="393310"/>
    <lineage>
        <taxon>Bacteria</taxon>
        <taxon>Pseudomonadati</taxon>
        <taxon>Pseudomonadota</taxon>
        <taxon>Alphaproteobacteria</taxon>
        <taxon>Rhodospirillales</taxon>
        <taxon>Azospirillaceae</taxon>
        <taxon>Skermanella</taxon>
    </lineage>
</organism>
<dbReference type="OrthoDB" id="9791347at2"/>
<dbReference type="EMBL" id="BJYZ01000009">
    <property type="protein sequence ID" value="GEO38264.1"/>
    <property type="molecule type" value="Genomic_DNA"/>
</dbReference>
<protein>
    <submittedName>
        <fullName evidence="2">Ubiquinol-cytochrome c reductase</fullName>
    </submittedName>
</protein>
<gene>
    <name evidence="2" type="ORF">SAE02_24120</name>
</gene>
<sequence>MAYWLVKSEPFKYSWDRMVADGVTHWNGVRNHQASNNLKAMRLGDRAFFYHSNEGLEIVGVVEVAREYYPDPSDEKGRFGMVDVRAVASVVTPVTLKQIKTDPELADMALIRQSRLSVCPVTEAQWSHICRLAGLAEDIDGDRALSA</sequence>
<keyword evidence="3" id="KW-1185">Reference proteome</keyword>
<evidence type="ECO:0000259" key="1">
    <source>
        <dbReference type="Pfam" id="PF01878"/>
    </source>
</evidence>
<accession>A0A512DP50</accession>
<dbReference type="Gene3D" id="3.10.590.10">
    <property type="entry name" value="ph1033 like domains"/>
    <property type="match status" value="1"/>
</dbReference>